<keyword evidence="4" id="KW-0804">Transcription</keyword>
<evidence type="ECO:0000256" key="3">
    <source>
        <dbReference type="ARBA" id="ARBA00023015"/>
    </source>
</evidence>
<keyword evidence="1" id="KW-0479">Metal-binding</keyword>
<accession>A0A1E1M594</accession>
<name>A0A1E1M594_RHYSE</name>
<dbReference type="EMBL" id="FJVC01000163">
    <property type="protein sequence ID" value="CZT44264.1"/>
    <property type="molecule type" value="Genomic_DNA"/>
</dbReference>
<keyword evidence="5" id="KW-0539">Nucleus</keyword>
<evidence type="ECO:0000256" key="1">
    <source>
        <dbReference type="ARBA" id="ARBA00022723"/>
    </source>
</evidence>
<keyword evidence="3" id="KW-0805">Transcription regulation</keyword>
<dbReference type="PANTHER" id="PTHR47660">
    <property type="entry name" value="TRANSCRIPTION FACTOR WITH C2H2 AND ZN(2)-CYS(6) DNA BINDING DOMAIN (EUROFUNG)-RELATED-RELATED"/>
    <property type="match status" value="1"/>
</dbReference>
<evidence type="ECO:0000313" key="7">
    <source>
        <dbReference type="Proteomes" id="UP000177625"/>
    </source>
</evidence>
<evidence type="ECO:0000256" key="4">
    <source>
        <dbReference type="ARBA" id="ARBA00023163"/>
    </source>
</evidence>
<dbReference type="AlphaFoldDB" id="A0A1E1M594"/>
<evidence type="ECO:0000256" key="5">
    <source>
        <dbReference type="ARBA" id="ARBA00023242"/>
    </source>
</evidence>
<evidence type="ECO:0000256" key="2">
    <source>
        <dbReference type="ARBA" id="ARBA00022833"/>
    </source>
</evidence>
<protein>
    <recommendedName>
        <fullName evidence="8">Transcription factor domain-containing protein</fullName>
    </recommendedName>
</protein>
<reference evidence="7" key="1">
    <citation type="submission" date="2016-03" db="EMBL/GenBank/DDBJ databases">
        <authorList>
            <person name="Guldener U."/>
        </authorList>
    </citation>
    <scope>NUCLEOTIDE SEQUENCE [LARGE SCALE GENOMIC DNA]</scope>
</reference>
<evidence type="ECO:0008006" key="8">
    <source>
        <dbReference type="Google" id="ProtNLM"/>
    </source>
</evidence>
<keyword evidence="2" id="KW-0862">Zinc</keyword>
<keyword evidence="7" id="KW-1185">Reference proteome</keyword>
<proteinExistence type="predicted"/>
<dbReference type="Proteomes" id="UP000177625">
    <property type="component" value="Unassembled WGS sequence"/>
</dbReference>
<gene>
    <name evidence="6" type="ORF">RSE6_04407</name>
</gene>
<dbReference type="PANTHER" id="PTHR47660:SF3">
    <property type="entry name" value="FINGER DOMAIN PROTEIN, PUTATIVE (AFU_ORTHOLOGUE AFUA_4G03310)-RELATED"/>
    <property type="match status" value="1"/>
</dbReference>
<dbReference type="GO" id="GO:0046872">
    <property type="term" value="F:metal ion binding"/>
    <property type="evidence" value="ECO:0007669"/>
    <property type="project" value="UniProtKB-KW"/>
</dbReference>
<organism evidence="6 7">
    <name type="scientific">Rhynchosporium secalis</name>
    <name type="common">Barley scald fungus</name>
    <dbReference type="NCBI Taxonomy" id="38038"/>
    <lineage>
        <taxon>Eukaryota</taxon>
        <taxon>Fungi</taxon>
        <taxon>Dikarya</taxon>
        <taxon>Ascomycota</taxon>
        <taxon>Pezizomycotina</taxon>
        <taxon>Leotiomycetes</taxon>
        <taxon>Helotiales</taxon>
        <taxon>Ploettnerulaceae</taxon>
        <taxon>Rhynchosporium</taxon>
    </lineage>
</organism>
<evidence type="ECO:0000313" key="6">
    <source>
        <dbReference type="EMBL" id="CZT44264.1"/>
    </source>
</evidence>
<sequence>MDTMLGVFDDLMNEKFPIVGLGSGDLIARQFDTSVYSTALTTPGFLGLGDPWAASLLSHSMTPPLVLHSMKTLLRALRTWPRILCKGFQLPPMFHHSVSRTSTTVSLPLANCCTLVEMWEGQFSGNNVLVQDTIMIEIKTLFGNYRTYDETDSLAALQAITIYAIMLVFPAKNQKSIPFFDTSVFSDIQQIVRHTAISGMILQEETENSVPSWEAWIHVTSKRRAVFTLYLLHWAYSVYHHVPSFNCDELAYMPAPAPKYLWLATTEKNRRDLYGRWLVQWQGRQYLRNEFMFVEPGPFLDERTQLWLEDTDEFGMLFMSIFNATDREAYGYLPRCFTVTLDQSAEARNNSASSTS</sequence>